<evidence type="ECO:0000259" key="3">
    <source>
        <dbReference type="PROSITE" id="PS51186"/>
    </source>
</evidence>
<dbReference type="InterPro" id="IPR050832">
    <property type="entry name" value="Bact_Acetyltransf"/>
</dbReference>
<dbReference type="GO" id="GO:0016747">
    <property type="term" value="F:acyltransferase activity, transferring groups other than amino-acyl groups"/>
    <property type="evidence" value="ECO:0007669"/>
    <property type="project" value="InterPro"/>
</dbReference>
<dbReference type="PANTHER" id="PTHR43877:SF2">
    <property type="entry name" value="AMINOALKYLPHOSPHONATE N-ACETYLTRANSFERASE-RELATED"/>
    <property type="match status" value="1"/>
</dbReference>
<comment type="caution">
    <text evidence="4">The sequence shown here is derived from an EMBL/GenBank/DDBJ whole genome shotgun (WGS) entry which is preliminary data.</text>
</comment>
<dbReference type="SUPFAM" id="SSF55729">
    <property type="entry name" value="Acyl-CoA N-acyltransferases (Nat)"/>
    <property type="match status" value="1"/>
</dbReference>
<dbReference type="PROSITE" id="PS51186">
    <property type="entry name" value="GNAT"/>
    <property type="match status" value="1"/>
</dbReference>
<keyword evidence="1" id="KW-0808">Transferase</keyword>
<evidence type="ECO:0000256" key="1">
    <source>
        <dbReference type="ARBA" id="ARBA00022679"/>
    </source>
</evidence>
<keyword evidence="5" id="KW-1185">Reference proteome</keyword>
<dbReference type="Pfam" id="PF00583">
    <property type="entry name" value="Acetyltransf_1"/>
    <property type="match status" value="1"/>
</dbReference>
<evidence type="ECO:0000256" key="2">
    <source>
        <dbReference type="ARBA" id="ARBA00023315"/>
    </source>
</evidence>
<dbReference type="RefSeq" id="WP_190827338.1">
    <property type="nucleotide sequence ID" value="NZ_CAWPPI010000040.1"/>
</dbReference>
<dbReference type="EMBL" id="JACXAE010000040">
    <property type="protein sequence ID" value="MBD2772600.1"/>
    <property type="molecule type" value="Genomic_DNA"/>
</dbReference>
<proteinExistence type="predicted"/>
<organism evidence="4 5">
    <name type="scientific">Iningainema tapete BLCC-T55</name>
    <dbReference type="NCBI Taxonomy" id="2748662"/>
    <lineage>
        <taxon>Bacteria</taxon>
        <taxon>Bacillati</taxon>
        <taxon>Cyanobacteriota</taxon>
        <taxon>Cyanophyceae</taxon>
        <taxon>Nostocales</taxon>
        <taxon>Scytonemataceae</taxon>
        <taxon>Iningainema tapete</taxon>
    </lineage>
</organism>
<keyword evidence="2" id="KW-0012">Acyltransferase</keyword>
<sequence length="154" mass="18049">MSQEVVIRRAELKDAAVLVEFNCEDARETEDKELIHDVISSGVKTLLEDSNLGFYIVAERDGEIIGTLMITTEWSDWRNGMFWWIQSVYVRPDCRRQGIYRRLYQHVQTLALANPKVCGFRLYVERENTTAQQTYKSLGMEETHYKMFEDIKDG</sequence>
<gene>
    <name evidence="4" type="ORF">ICL16_11060</name>
</gene>
<feature type="domain" description="N-acetyltransferase" evidence="3">
    <location>
        <begin position="5"/>
        <end position="154"/>
    </location>
</feature>
<reference evidence="4" key="1">
    <citation type="submission" date="2020-09" db="EMBL/GenBank/DDBJ databases">
        <title>Iningainema tapete sp. nov. (Scytonemataceae, Cyanobacteria) from greenhouses in central Florida (USA) produces two types of nodularin with biosynthetic potential for microcystin-LR and anabaenopeptins.</title>
        <authorList>
            <person name="Berthold D.E."/>
            <person name="Lefler F.W."/>
            <person name="Huang I.-S."/>
            <person name="Abdulla H."/>
            <person name="Zimba P.V."/>
            <person name="Laughinghouse H.D. IV."/>
        </authorList>
    </citation>
    <scope>NUCLEOTIDE SEQUENCE</scope>
    <source>
        <strain evidence="4">BLCCT55</strain>
    </source>
</reference>
<dbReference type="InterPro" id="IPR000182">
    <property type="entry name" value="GNAT_dom"/>
</dbReference>
<dbReference type="Proteomes" id="UP000629098">
    <property type="component" value="Unassembled WGS sequence"/>
</dbReference>
<evidence type="ECO:0000313" key="4">
    <source>
        <dbReference type="EMBL" id="MBD2772600.1"/>
    </source>
</evidence>
<dbReference type="PANTHER" id="PTHR43877">
    <property type="entry name" value="AMINOALKYLPHOSPHONATE N-ACETYLTRANSFERASE-RELATED-RELATED"/>
    <property type="match status" value="1"/>
</dbReference>
<accession>A0A8J6XGA1</accession>
<evidence type="ECO:0000313" key="5">
    <source>
        <dbReference type="Proteomes" id="UP000629098"/>
    </source>
</evidence>
<dbReference type="CDD" id="cd04301">
    <property type="entry name" value="NAT_SF"/>
    <property type="match status" value="1"/>
</dbReference>
<dbReference type="Gene3D" id="3.40.630.30">
    <property type="match status" value="1"/>
</dbReference>
<protein>
    <submittedName>
        <fullName evidence="4">GNAT family N-acetyltransferase</fullName>
    </submittedName>
</protein>
<name>A0A8J6XGA1_9CYAN</name>
<dbReference type="AlphaFoldDB" id="A0A8J6XGA1"/>
<dbReference type="InterPro" id="IPR016181">
    <property type="entry name" value="Acyl_CoA_acyltransferase"/>
</dbReference>